<evidence type="ECO:0000256" key="18">
    <source>
        <dbReference type="ARBA" id="ARBA00023137"/>
    </source>
</evidence>
<keyword evidence="7 32" id="KW-0812">Transmembrane</keyword>
<evidence type="ECO:0000256" key="31">
    <source>
        <dbReference type="SAM" id="MobiDB-lite"/>
    </source>
</evidence>
<reference evidence="36" key="1">
    <citation type="submission" date="2020-07" db="EMBL/GenBank/DDBJ databases">
        <title>A long reads based de novo assembly of the rainbow trout Arlee double haploid line genome.</title>
        <authorList>
            <person name="Gao G."/>
            <person name="Palti Y."/>
        </authorList>
    </citation>
    <scope>NUCLEOTIDE SEQUENCE [LARGE SCALE GENOMIC DNA]</scope>
</reference>
<dbReference type="Pfam" id="PF07714">
    <property type="entry name" value="PK_Tyr_Ser-Thr"/>
    <property type="match status" value="1"/>
</dbReference>
<dbReference type="GO" id="GO:0005007">
    <property type="term" value="F:fibroblast growth factor receptor activity"/>
    <property type="evidence" value="ECO:0007669"/>
    <property type="project" value="InterPro"/>
</dbReference>
<evidence type="ECO:0000256" key="15">
    <source>
        <dbReference type="ARBA" id="ARBA00022989"/>
    </source>
</evidence>
<feature type="domain" description="Protein kinase" evidence="34">
    <location>
        <begin position="506"/>
        <end position="800"/>
    </location>
</feature>
<keyword evidence="10" id="KW-0677">Repeat</keyword>
<dbReference type="FunFam" id="3.30.200.20:FF:000011">
    <property type="entry name" value="Fibroblast growth factor receptor"/>
    <property type="match status" value="1"/>
</dbReference>
<feature type="glycosylation site" description="N-linked (GlcNAc...) asparagine" evidence="29">
    <location>
        <position position="345"/>
    </location>
</feature>
<feature type="glycosylation site" description="N-linked (GlcNAc...) asparagine" evidence="29">
    <location>
        <position position="111"/>
    </location>
</feature>
<evidence type="ECO:0000256" key="3">
    <source>
        <dbReference type="ARBA" id="ARBA00004555"/>
    </source>
</evidence>
<sequence length="800" mass="89011">MGSVSRGRQSLRRGGWGTDSPSTNGMASWAWLLATILLSLATATLARPPYTAAEEEEATLEPEEPPTKYQISKPTVCSVHPGELLKLSCLLAGEPGAITWTKDGSTLGANNRTLIEQEVLQIRDATPKDSGLYACSTVGPQGSDTLCFIVNVTDAISSGDDEDDTERSEDVGADGEQIRAPYWTMLEKMEKRLHAVPAANTVKFRCAAGGNPRPKMRWLKNSRPFRQEDRMGGYKVRHQHWTLIMESVVPSDKGNYTCLVENAYGAINHTYTLDVVERSPHRPILQAGLPANTSVQVGEDARFVCKVYSDAQPHIQWLQHIQKNGSRTGPDGHSYVRVLKTAGVNTTDKEIEVLYLPNVTYEDAGEYTCLAGNSIGISYHTAWLTVLPASNDETVTGLMSPDYVEIAIYCIGVFLIACMVVIVVVCRMRNTAKKPDFGNQPAVHKLSKQIPLRRQVTVSNDSSSSMNSSTPLVRITTRRSSAGHDDPIPEYDLPEDPRWEFSRDRLTLGKPLGEGCFGQVVMAEALGIDKDKPKEAITVAVKMLKDDATEKDLSDLVSEMEMMKMIGKHKNIINLLGACTQDGPLYVIVEYASKGNLREYLRARRPPGMEYSYDINRCSDEQLAFKDLVSCTYQVARGMEYLASQKCIHRDLAARNVLVTESNFMKIADFGLARDVHNIDYYKKTTNGRLPVKWMAPEALFDRVYTHQSDVYMMMKDCWHAISSHRPTFKQLVEDLDRILTLVTNEEYLDLCAPAEQYSPSFQDTRSSCSSGDDSVFSHDPLPEEPCLSKYQHINGGVKT</sequence>
<dbReference type="InterPro" id="IPR036179">
    <property type="entry name" value="Ig-like_dom_sf"/>
</dbReference>
<evidence type="ECO:0000256" key="16">
    <source>
        <dbReference type="ARBA" id="ARBA00023034"/>
    </source>
</evidence>
<reference evidence="36" key="3">
    <citation type="submission" date="2025-09" db="UniProtKB">
        <authorList>
            <consortium name="Ensembl"/>
        </authorList>
    </citation>
    <scope>IDENTIFICATION</scope>
</reference>
<dbReference type="FunFam" id="2.60.40.10:FF:000020">
    <property type="entry name" value="Fibroblast growth factor receptor"/>
    <property type="match status" value="1"/>
</dbReference>
<evidence type="ECO:0000256" key="1">
    <source>
        <dbReference type="ARBA" id="ARBA00004251"/>
    </source>
</evidence>
<dbReference type="InterPro" id="IPR050122">
    <property type="entry name" value="RTK"/>
</dbReference>
<keyword evidence="17 25" id="KW-0472">Membrane</keyword>
<dbReference type="GO" id="GO:0043235">
    <property type="term" value="C:receptor complex"/>
    <property type="evidence" value="ECO:0007669"/>
    <property type="project" value="TreeGrafter"/>
</dbReference>
<keyword evidence="16" id="KW-0333">Golgi apparatus</keyword>
<dbReference type="InterPro" id="IPR017441">
    <property type="entry name" value="Protein_kinase_ATP_BS"/>
</dbReference>
<evidence type="ECO:0000256" key="12">
    <source>
        <dbReference type="ARBA" id="ARBA00022777"/>
    </source>
</evidence>
<dbReference type="PROSITE" id="PS50011">
    <property type="entry name" value="PROTEIN_KINASE_DOM"/>
    <property type="match status" value="1"/>
</dbReference>
<evidence type="ECO:0000313" key="37">
    <source>
        <dbReference type="Proteomes" id="UP000694395"/>
    </source>
</evidence>
<dbReference type="GeneTree" id="ENSGT00940000155447"/>
<dbReference type="PIRSF" id="PIRSF000628">
    <property type="entry name" value="FGFR"/>
    <property type="match status" value="1"/>
</dbReference>
<feature type="glycosylation site" description="N-linked (GlcNAc...) asparagine" evidence="29">
    <location>
        <position position="255"/>
    </location>
</feature>
<feature type="disulfide bond" evidence="28">
    <location>
        <begin position="89"/>
        <end position="135"/>
    </location>
</feature>
<feature type="glycosylation site" description="N-linked (GlcNAc...) asparagine" evidence="29">
    <location>
        <position position="358"/>
    </location>
</feature>
<keyword evidence="6 25" id="KW-0808">Transferase</keyword>
<evidence type="ECO:0000256" key="13">
    <source>
        <dbReference type="ARBA" id="ARBA00022840"/>
    </source>
</evidence>
<feature type="transmembrane region" description="Helical" evidence="32">
    <location>
        <begin position="406"/>
        <end position="426"/>
    </location>
</feature>
<evidence type="ECO:0000256" key="30">
    <source>
        <dbReference type="PROSITE-ProRule" id="PRU10141"/>
    </source>
</evidence>
<keyword evidence="4" id="KW-1003">Cell membrane</keyword>
<accession>A0A8C7LQW9</accession>
<dbReference type="InterPro" id="IPR011009">
    <property type="entry name" value="Kinase-like_dom_sf"/>
</dbReference>
<evidence type="ECO:0000256" key="24">
    <source>
        <dbReference type="ARBA" id="ARBA00051243"/>
    </source>
</evidence>
<dbReference type="PRINTS" id="PR00109">
    <property type="entry name" value="TYRKINASE"/>
</dbReference>
<feature type="region of interest" description="Disordered" evidence="31">
    <location>
        <begin position="1"/>
        <end position="20"/>
    </location>
</feature>
<dbReference type="GO" id="GO:0031410">
    <property type="term" value="C:cytoplasmic vesicle"/>
    <property type="evidence" value="ECO:0007669"/>
    <property type="project" value="UniProtKB-SubCell"/>
</dbReference>
<dbReference type="FunFam" id="2.60.40.10:FF:000016">
    <property type="entry name" value="Fibroblast growth factor receptor"/>
    <property type="match status" value="1"/>
</dbReference>
<evidence type="ECO:0000256" key="20">
    <source>
        <dbReference type="ARBA" id="ARBA00023170"/>
    </source>
</evidence>
<evidence type="ECO:0000256" key="7">
    <source>
        <dbReference type="ARBA" id="ARBA00022692"/>
    </source>
</evidence>
<dbReference type="SUPFAM" id="SSF56112">
    <property type="entry name" value="Protein kinase-like (PK-like)"/>
    <property type="match status" value="1"/>
</dbReference>
<keyword evidence="37" id="KW-1185">Reference proteome</keyword>
<dbReference type="SMART" id="SM00219">
    <property type="entry name" value="TyrKc"/>
    <property type="match status" value="1"/>
</dbReference>
<dbReference type="FunFam" id="2.60.40.10:FF:000252">
    <property type="entry name" value="Fibroblast growth factor receptor"/>
    <property type="match status" value="1"/>
</dbReference>
<evidence type="ECO:0000256" key="17">
    <source>
        <dbReference type="ARBA" id="ARBA00023136"/>
    </source>
</evidence>
<feature type="glycosylation site" description="N-linked (GlcNAc...) asparagine" evidence="29">
    <location>
        <position position="324"/>
    </location>
</feature>
<proteinExistence type="inferred from homology"/>
<evidence type="ECO:0000256" key="33">
    <source>
        <dbReference type="SAM" id="SignalP"/>
    </source>
</evidence>
<dbReference type="InterPro" id="IPR013098">
    <property type="entry name" value="Ig_I-set"/>
</dbReference>
<dbReference type="InterPro" id="IPR008266">
    <property type="entry name" value="Tyr_kinase_AS"/>
</dbReference>
<evidence type="ECO:0000256" key="6">
    <source>
        <dbReference type="ARBA" id="ARBA00022679"/>
    </source>
</evidence>
<feature type="signal peptide" evidence="33">
    <location>
        <begin position="1"/>
        <end position="46"/>
    </location>
</feature>
<feature type="binding site" evidence="27">
    <location>
        <begin position="590"/>
        <end position="592"/>
    </location>
    <ligand>
        <name>ATP</name>
        <dbReference type="ChEBI" id="CHEBI:30616"/>
    </ligand>
</feature>
<keyword evidence="22" id="KW-0393">Immunoglobulin domain</keyword>
<dbReference type="InterPro" id="IPR007110">
    <property type="entry name" value="Ig-like_dom"/>
</dbReference>
<keyword evidence="15 32" id="KW-1133">Transmembrane helix</keyword>
<name>A0A8C7LQW9_ONCMY</name>
<dbReference type="EC" id="2.7.10.1" evidence="25"/>
<dbReference type="Gene3D" id="2.60.40.10">
    <property type="entry name" value="Immunoglobulins"/>
    <property type="match status" value="3"/>
</dbReference>
<feature type="chain" id="PRO_5034105935" description="Fibroblast growth factor receptor" evidence="33">
    <location>
        <begin position="47"/>
        <end position="800"/>
    </location>
</feature>
<keyword evidence="20 25" id="KW-0675">Receptor</keyword>
<dbReference type="InterPro" id="IPR020635">
    <property type="entry name" value="Tyr_kinase_cat_dom"/>
</dbReference>
<feature type="glycosylation site" description="N-linked (GlcNAc...) asparagine" evidence="29">
    <location>
        <position position="151"/>
    </location>
</feature>
<protein>
    <recommendedName>
        <fullName evidence="25">Fibroblast growth factor receptor</fullName>
        <ecNumber evidence="25">2.7.10.1</ecNumber>
    </recommendedName>
</protein>
<dbReference type="Proteomes" id="UP000694395">
    <property type="component" value="Chromosome 1"/>
</dbReference>
<dbReference type="Pfam" id="PF07679">
    <property type="entry name" value="I-set"/>
    <property type="match status" value="2"/>
</dbReference>
<evidence type="ECO:0000259" key="34">
    <source>
        <dbReference type="PROSITE" id="PS50011"/>
    </source>
</evidence>
<dbReference type="InterPro" id="IPR003598">
    <property type="entry name" value="Ig_sub2"/>
</dbReference>
<feature type="binding site" evidence="27 30">
    <location>
        <position position="542"/>
    </location>
    <ligand>
        <name>ATP</name>
        <dbReference type="ChEBI" id="CHEBI:30616"/>
    </ligand>
</feature>
<evidence type="ECO:0000256" key="32">
    <source>
        <dbReference type="SAM" id="Phobius"/>
    </source>
</evidence>
<comment type="similarity">
    <text evidence="25">Belongs to the protein kinase superfamily. Tyr protein kinase family. Fibroblast growth factor receptor subfamily.</text>
</comment>
<dbReference type="InterPro" id="IPR016248">
    <property type="entry name" value="FGF_rcpt_fam"/>
</dbReference>
<dbReference type="PROSITE" id="PS50835">
    <property type="entry name" value="IG_LIKE"/>
    <property type="match status" value="3"/>
</dbReference>
<evidence type="ECO:0000256" key="23">
    <source>
        <dbReference type="ARBA" id="ARBA00023329"/>
    </source>
</evidence>
<dbReference type="PANTHER" id="PTHR24416">
    <property type="entry name" value="TYROSINE-PROTEIN KINASE RECEPTOR"/>
    <property type="match status" value="1"/>
</dbReference>
<evidence type="ECO:0000259" key="35">
    <source>
        <dbReference type="PROSITE" id="PS50835"/>
    </source>
</evidence>
<dbReference type="CDD" id="cd05857">
    <property type="entry name" value="IgI_2_FGFR"/>
    <property type="match status" value="1"/>
</dbReference>
<dbReference type="Gene3D" id="1.10.510.10">
    <property type="entry name" value="Transferase(Phosphotransferase) domain 1"/>
    <property type="match status" value="1"/>
</dbReference>
<evidence type="ECO:0000256" key="10">
    <source>
        <dbReference type="ARBA" id="ARBA00022737"/>
    </source>
</evidence>
<dbReference type="GO" id="GO:0017134">
    <property type="term" value="F:fibroblast growth factor binding"/>
    <property type="evidence" value="ECO:0007669"/>
    <property type="project" value="TreeGrafter"/>
</dbReference>
<feature type="domain" description="Ig-like" evidence="35">
    <location>
        <begin position="66"/>
        <end position="147"/>
    </location>
</feature>
<dbReference type="InterPro" id="IPR001245">
    <property type="entry name" value="Ser-Thr/Tyr_kinase_cat_dom"/>
</dbReference>
<dbReference type="SMART" id="SM00409">
    <property type="entry name" value="IG"/>
    <property type="match status" value="3"/>
</dbReference>
<evidence type="ECO:0000256" key="28">
    <source>
        <dbReference type="PIRSR" id="PIRSR000628-3"/>
    </source>
</evidence>
<dbReference type="GO" id="GO:0005886">
    <property type="term" value="C:plasma membrane"/>
    <property type="evidence" value="ECO:0007669"/>
    <property type="project" value="UniProtKB-SubCell"/>
</dbReference>
<dbReference type="Pfam" id="PF13927">
    <property type="entry name" value="Ig_3"/>
    <property type="match status" value="1"/>
</dbReference>
<evidence type="ECO:0000256" key="9">
    <source>
        <dbReference type="ARBA" id="ARBA00022729"/>
    </source>
</evidence>
<dbReference type="PROSITE" id="PS00107">
    <property type="entry name" value="PROTEIN_KINASE_ATP"/>
    <property type="match status" value="1"/>
</dbReference>
<dbReference type="SUPFAM" id="SSF48726">
    <property type="entry name" value="Immunoglobulin"/>
    <property type="match status" value="3"/>
</dbReference>
<dbReference type="PANTHER" id="PTHR24416:SF130">
    <property type="entry name" value="FIBROBLAST GROWTH FACTOR RECEPTOR 2"/>
    <property type="match status" value="1"/>
</dbReference>
<evidence type="ECO:0000256" key="19">
    <source>
        <dbReference type="ARBA" id="ARBA00023157"/>
    </source>
</evidence>
<feature type="binding site" evidence="27">
    <location>
        <begin position="512"/>
        <end position="518"/>
    </location>
    <ligand>
        <name>ATP</name>
        <dbReference type="ChEBI" id="CHEBI:30616"/>
    </ligand>
</feature>
<dbReference type="AlphaFoldDB" id="A0A8C7LQW9"/>
<feature type="disulfide bond" evidence="28">
    <location>
        <begin position="305"/>
        <end position="369"/>
    </location>
</feature>
<feature type="active site" description="Proton acceptor" evidence="26">
    <location>
        <position position="651"/>
    </location>
</feature>
<keyword evidence="23" id="KW-0968">Cytoplasmic vesicle</keyword>
<feature type="domain" description="Ig-like" evidence="35">
    <location>
        <begin position="181"/>
        <end position="274"/>
    </location>
</feature>
<dbReference type="GO" id="GO:0045595">
    <property type="term" value="P:regulation of cell differentiation"/>
    <property type="evidence" value="ECO:0007669"/>
    <property type="project" value="UniProtKB-ARBA"/>
</dbReference>
<evidence type="ECO:0000256" key="8">
    <source>
        <dbReference type="ARBA" id="ARBA00022703"/>
    </source>
</evidence>
<keyword evidence="13 25" id="KW-0067">ATP-binding</keyword>
<evidence type="ECO:0000313" key="36">
    <source>
        <dbReference type="Ensembl" id="ENSOMYP00000002490.1"/>
    </source>
</evidence>
<keyword evidence="8" id="KW-0053">Apoptosis</keyword>
<feature type="binding site" evidence="27">
    <location>
        <position position="655"/>
    </location>
    <ligand>
        <name>ATP</name>
        <dbReference type="ChEBI" id="CHEBI:30616"/>
    </ligand>
</feature>
<evidence type="ECO:0000256" key="14">
    <source>
        <dbReference type="ARBA" id="ARBA00022843"/>
    </source>
</evidence>
<dbReference type="InterPro" id="IPR013783">
    <property type="entry name" value="Ig-like_fold"/>
</dbReference>
<keyword evidence="18 25" id="KW-0829">Tyrosine-protein kinase</keyword>
<feature type="binding site" evidence="27">
    <location>
        <position position="669"/>
    </location>
    <ligand>
        <name>ATP</name>
        <dbReference type="ChEBI" id="CHEBI:30616"/>
    </ligand>
</feature>
<evidence type="ECO:0000256" key="22">
    <source>
        <dbReference type="ARBA" id="ARBA00023319"/>
    </source>
</evidence>
<keyword evidence="9 33" id="KW-0732">Signal</keyword>
<dbReference type="GO" id="GO:0006915">
    <property type="term" value="P:apoptotic process"/>
    <property type="evidence" value="ECO:0007669"/>
    <property type="project" value="UniProtKB-KW"/>
</dbReference>
<evidence type="ECO:0000256" key="29">
    <source>
        <dbReference type="PIRSR" id="PIRSR000628-4"/>
    </source>
</evidence>
<comment type="catalytic activity">
    <reaction evidence="24 25">
        <text>L-tyrosyl-[protein] + ATP = O-phospho-L-tyrosyl-[protein] + ADP + H(+)</text>
        <dbReference type="Rhea" id="RHEA:10596"/>
        <dbReference type="Rhea" id="RHEA-COMP:10136"/>
        <dbReference type="Rhea" id="RHEA-COMP:20101"/>
        <dbReference type="ChEBI" id="CHEBI:15378"/>
        <dbReference type="ChEBI" id="CHEBI:30616"/>
        <dbReference type="ChEBI" id="CHEBI:46858"/>
        <dbReference type="ChEBI" id="CHEBI:61978"/>
        <dbReference type="ChEBI" id="CHEBI:456216"/>
        <dbReference type="EC" id="2.7.10.1"/>
    </reaction>
</comment>
<keyword evidence="19 28" id="KW-1015">Disulfide bond</keyword>
<organism evidence="36 37">
    <name type="scientific">Oncorhynchus mykiss</name>
    <name type="common">Rainbow trout</name>
    <name type="synonym">Salmo gairdneri</name>
    <dbReference type="NCBI Taxonomy" id="8022"/>
    <lineage>
        <taxon>Eukaryota</taxon>
        <taxon>Metazoa</taxon>
        <taxon>Chordata</taxon>
        <taxon>Craniata</taxon>
        <taxon>Vertebrata</taxon>
        <taxon>Euteleostomi</taxon>
        <taxon>Actinopterygii</taxon>
        <taxon>Neopterygii</taxon>
        <taxon>Teleostei</taxon>
        <taxon>Protacanthopterygii</taxon>
        <taxon>Salmoniformes</taxon>
        <taxon>Salmonidae</taxon>
        <taxon>Salmoninae</taxon>
        <taxon>Oncorhynchus</taxon>
    </lineage>
</organism>
<dbReference type="SMART" id="SM00408">
    <property type="entry name" value="IGc2"/>
    <property type="match status" value="3"/>
</dbReference>
<evidence type="ECO:0000256" key="2">
    <source>
        <dbReference type="ARBA" id="ARBA00004541"/>
    </source>
</evidence>
<feature type="binding site" evidence="27">
    <location>
        <position position="596"/>
    </location>
    <ligand>
        <name>ATP</name>
        <dbReference type="ChEBI" id="CHEBI:30616"/>
    </ligand>
</feature>
<keyword evidence="21 29" id="KW-0325">Glycoprotein</keyword>
<evidence type="ECO:0000256" key="11">
    <source>
        <dbReference type="ARBA" id="ARBA00022741"/>
    </source>
</evidence>
<comment type="subcellular location">
    <subcellularLocation>
        <location evidence="1">Cell membrane</location>
        <topology evidence="1">Single-pass type I membrane protein</topology>
    </subcellularLocation>
    <subcellularLocation>
        <location evidence="2">Cytoplasmic vesicle</location>
    </subcellularLocation>
    <subcellularLocation>
        <location evidence="3">Golgi apparatus</location>
    </subcellularLocation>
</comment>
<dbReference type="Ensembl" id="ENSOMYT00000002786.2">
    <property type="protein sequence ID" value="ENSOMYP00000002490.1"/>
    <property type="gene ID" value="ENSOMYG00000000990.2"/>
</dbReference>
<keyword evidence="11 25" id="KW-0547">Nucleotide-binding</keyword>
<dbReference type="GO" id="GO:0005794">
    <property type="term" value="C:Golgi apparatus"/>
    <property type="evidence" value="ECO:0007669"/>
    <property type="project" value="UniProtKB-SubCell"/>
</dbReference>
<evidence type="ECO:0000256" key="26">
    <source>
        <dbReference type="PIRSR" id="PIRSR000628-1"/>
    </source>
</evidence>
<keyword evidence="12 25" id="KW-0418">Kinase</keyword>
<evidence type="ECO:0000256" key="27">
    <source>
        <dbReference type="PIRSR" id="PIRSR000628-2"/>
    </source>
</evidence>
<dbReference type="PROSITE" id="PS00109">
    <property type="entry name" value="PROTEIN_KINASE_TYR"/>
    <property type="match status" value="1"/>
</dbReference>
<evidence type="ECO:0000256" key="5">
    <source>
        <dbReference type="ARBA" id="ARBA00022553"/>
    </source>
</evidence>
<feature type="disulfide bond" evidence="28">
    <location>
        <begin position="206"/>
        <end position="258"/>
    </location>
</feature>
<gene>
    <name evidence="36" type="primary">FGFR2</name>
</gene>
<dbReference type="Gene3D" id="3.30.200.20">
    <property type="entry name" value="Phosphorylase Kinase, domain 1"/>
    <property type="match status" value="1"/>
</dbReference>
<keyword evidence="14" id="KW-0832">Ubl conjugation</keyword>
<evidence type="ECO:0000256" key="21">
    <source>
        <dbReference type="ARBA" id="ARBA00023180"/>
    </source>
</evidence>
<reference evidence="36" key="2">
    <citation type="submission" date="2025-08" db="UniProtKB">
        <authorList>
            <consortium name="Ensembl"/>
        </authorList>
    </citation>
    <scope>IDENTIFICATION</scope>
</reference>
<keyword evidence="5" id="KW-0597">Phosphoprotein</keyword>
<dbReference type="GO" id="GO:0005524">
    <property type="term" value="F:ATP binding"/>
    <property type="evidence" value="ECO:0007669"/>
    <property type="project" value="UniProtKB-UniRule"/>
</dbReference>
<feature type="glycosylation site" description="N-linked (GlcNAc...) asparagine" evidence="29">
    <location>
        <position position="292"/>
    </location>
</feature>
<feature type="domain" description="Ig-like" evidence="35">
    <location>
        <begin position="283"/>
        <end position="385"/>
    </location>
</feature>
<feature type="glycosylation site" description="N-linked (GlcNAc...) asparagine" evidence="29">
    <location>
        <position position="268"/>
    </location>
</feature>
<dbReference type="GO" id="GO:0008284">
    <property type="term" value="P:positive regulation of cell population proliferation"/>
    <property type="evidence" value="ECO:0007669"/>
    <property type="project" value="InterPro"/>
</dbReference>
<dbReference type="InterPro" id="IPR003599">
    <property type="entry name" value="Ig_sub"/>
</dbReference>
<dbReference type="InterPro" id="IPR000719">
    <property type="entry name" value="Prot_kinase_dom"/>
</dbReference>
<evidence type="ECO:0000256" key="4">
    <source>
        <dbReference type="ARBA" id="ARBA00022475"/>
    </source>
</evidence>
<evidence type="ECO:0000256" key="25">
    <source>
        <dbReference type="PIRNR" id="PIRNR000628"/>
    </source>
</evidence>